<feature type="domain" description="GIY-YIG" evidence="1">
    <location>
        <begin position="10"/>
        <end position="106"/>
    </location>
</feature>
<dbReference type="CDD" id="cd10440">
    <property type="entry name" value="GIY-YIG_COG3680"/>
    <property type="match status" value="1"/>
</dbReference>
<dbReference type="eggNOG" id="COG3680">
    <property type="taxonomic scope" value="Bacteria"/>
</dbReference>
<dbReference type="InterPro" id="IPR035901">
    <property type="entry name" value="GIY-YIG_endonuc_sf"/>
</dbReference>
<reference evidence="2 3" key="1">
    <citation type="submission" date="2009-01" db="EMBL/GenBank/DDBJ databases">
        <authorList>
            <person name="Fulton L."/>
            <person name="Clifton S."/>
            <person name="Chinwalla A.T."/>
            <person name="Mitreva M."/>
            <person name="Sodergren E."/>
            <person name="Weinstock G."/>
            <person name="Clifton S."/>
            <person name="Dooling D.J."/>
            <person name="Fulton B."/>
            <person name="Minx P."/>
            <person name="Pepin K.H."/>
            <person name="Johnson M."/>
            <person name="Bhonagiri V."/>
            <person name="Nash W.E."/>
            <person name="Mardis E.R."/>
            <person name="Wilson R.K."/>
        </authorList>
    </citation>
    <scope>NUCLEOTIDE SEQUENCE [LARGE SCALE GENOMIC DNA]</scope>
    <source>
        <strain evidence="2 3">NRL30031/H210</strain>
    </source>
</reference>
<evidence type="ECO:0000313" key="3">
    <source>
        <dbReference type="Proteomes" id="UP000004457"/>
    </source>
</evidence>
<dbReference type="EMBL" id="ACEN01000017">
    <property type="protein sequence ID" value="EEG34177.1"/>
    <property type="molecule type" value="Genomic_DNA"/>
</dbReference>
<dbReference type="RefSeq" id="WP_003679753.1">
    <property type="nucleotide sequence ID" value="NZ_ACEN01000017.1"/>
</dbReference>
<proteinExistence type="predicted"/>
<dbReference type="InterPro" id="IPR000305">
    <property type="entry name" value="GIY-YIG_endonuc"/>
</dbReference>
<protein>
    <recommendedName>
        <fullName evidence="1">GIY-YIG domain-containing protein</fullName>
    </recommendedName>
</protein>
<dbReference type="Pfam" id="PF22945">
    <property type="entry name" value="LEM-3_GIY-YIG"/>
    <property type="match status" value="1"/>
</dbReference>
<accession>C0ELA8</accession>
<dbReference type="PROSITE" id="PS50164">
    <property type="entry name" value="GIY_YIG"/>
    <property type="match status" value="1"/>
</dbReference>
<evidence type="ECO:0000313" key="2">
    <source>
        <dbReference type="EMBL" id="EEG34177.1"/>
    </source>
</evidence>
<evidence type="ECO:0000259" key="1">
    <source>
        <dbReference type="PROSITE" id="PS50164"/>
    </source>
</evidence>
<dbReference type="Proteomes" id="UP000004457">
    <property type="component" value="Unassembled WGS sequence"/>
</dbReference>
<gene>
    <name evidence="2" type="ORF">NEIFLAOT_00713</name>
</gene>
<dbReference type="SUPFAM" id="SSF82771">
    <property type="entry name" value="GIY-YIG endonuclease"/>
    <property type="match status" value="1"/>
</dbReference>
<organism evidence="2 3">
    <name type="scientific">Neisseria flavescens NRL30031/H210</name>
    <dbReference type="NCBI Taxonomy" id="546264"/>
    <lineage>
        <taxon>Bacteria</taxon>
        <taxon>Pseudomonadati</taxon>
        <taxon>Pseudomonadota</taxon>
        <taxon>Betaproteobacteria</taxon>
        <taxon>Neisseriales</taxon>
        <taxon>Neisseriaceae</taxon>
        <taxon>Neisseria</taxon>
    </lineage>
</organism>
<dbReference type="GeneID" id="80987546"/>
<dbReference type="AlphaFoldDB" id="C0ELA8"/>
<comment type="caution">
    <text evidence="2">The sequence shown here is derived from an EMBL/GenBank/DDBJ whole genome shotgun (WGS) entry which is preliminary data.</text>
</comment>
<name>C0ELA8_NEIFL</name>
<sequence length="113" mass="12957">MFSTSIIEKLAYYVYCLIDPRDGNIFYVGKGLNNRVFHHAQASLQEIEKPSDKIALIREIHKSGHQPVYYILRHNIQTSDEAEQYEAMAIDLLSLVKQSQQPLTNIQGGQAFF</sequence>
<keyword evidence="3" id="KW-1185">Reference proteome</keyword>